<proteinExistence type="predicted"/>
<feature type="compositionally biased region" description="Basic residues" evidence="6">
    <location>
        <begin position="334"/>
        <end position="351"/>
    </location>
</feature>
<protein>
    <recommendedName>
        <fullName evidence="10">ABC transporter permease</fullName>
    </recommendedName>
</protein>
<keyword evidence="4 7" id="KW-1133">Transmembrane helix</keyword>
<keyword evidence="5 7" id="KW-0472">Membrane</keyword>
<dbReference type="CDD" id="cd06579">
    <property type="entry name" value="TM_PBP1_transp_AraH_like"/>
    <property type="match status" value="1"/>
</dbReference>
<keyword evidence="2" id="KW-1003">Cell membrane</keyword>
<dbReference type="InterPro" id="IPR001851">
    <property type="entry name" value="ABC_transp_permease"/>
</dbReference>
<dbReference type="Pfam" id="PF02653">
    <property type="entry name" value="BPD_transp_2"/>
    <property type="match status" value="1"/>
</dbReference>
<sequence length="365" mass="36810">MTTSSAVAEPTAAATGTRRARPRGAELIVKFNLVLVFLALCVAASLLTPDFLTTRNLSNLLQQSALTGIVATGMTLVILTAGIDLSVGSVAAFGGMTVALLIGDDVNVVLAIVASVAAGALFGTVMGGLSAYLSLPAFMTTLAGLTAIRGLTYLLTDGEPTSANLPHSFQLLGGGFIGYIPIVGLIFVAVTIAAGLVLRGTTFGEYIYAVGSNKEAARLSGLPVRGVITAVFAISGALSALAGVLLTSRLTIGQPTAFNGLELDAIAAVGEGKWRCSAYARAADLRAGPGPALSPARGAAAEPAAGCGAAGRGARGARVSPSGTAICGVRWPGARRRTSRRAWPRSPRAVRRPGGTGARRPASPC</sequence>
<feature type="region of interest" description="Disordered" evidence="6">
    <location>
        <begin position="334"/>
        <end position="365"/>
    </location>
</feature>
<comment type="subcellular location">
    <subcellularLocation>
        <location evidence="1">Cell membrane</location>
        <topology evidence="1">Multi-pass membrane protein</topology>
    </subcellularLocation>
</comment>
<dbReference type="GO" id="GO:0022857">
    <property type="term" value="F:transmembrane transporter activity"/>
    <property type="evidence" value="ECO:0007669"/>
    <property type="project" value="InterPro"/>
</dbReference>
<feature type="transmembrane region" description="Helical" evidence="7">
    <location>
        <begin position="27"/>
        <end position="48"/>
    </location>
</feature>
<evidence type="ECO:0000313" key="8">
    <source>
        <dbReference type="EMBL" id="BBJ37665.1"/>
    </source>
</evidence>
<feature type="transmembrane region" description="Helical" evidence="7">
    <location>
        <begin position="176"/>
        <end position="198"/>
    </location>
</feature>
<evidence type="ECO:0000256" key="4">
    <source>
        <dbReference type="ARBA" id="ARBA00022989"/>
    </source>
</evidence>
<reference evidence="8 9" key="1">
    <citation type="journal article" date="2020" name="Int. J. Syst. Evol. Microbiol.">
        <title>Reclassification of Streptomyces castelarensis and Streptomyces sporoclivatus as later heterotypic synonyms of Streptomyces antimycoticus.</title>
        <authorList>
            <person name="Komaki H."/>
            <person name="Tamura T."/>
        </authorList>
    </citation>
    <scope>NUCLEOTIDE SEQUENCE [LARGE SCALE GENOMIC DNA]</scope>
    <source>
        <strain evidence="8 9">NBRC 100767</strain>
    </source>
</reference>
<dbReference type="PANTHER" id="PTHR32196">
    <property type="entry name" value="ABC TRANSPORTER PERMEASE PROTEIN YPHD-RELATED-RELATED"/>
    <property type="match status" value="1"/>
</dbReference>
<feature type="transmembrane region" description="Helical" evidence="7">
    <location>
        <begin position="108"/>
        <end position="129"/>
    </location>
</feature>
<evidence type="ECO:0000256" key="7">
    <source>
        <dbReference type="SAM" id="Phobius"/>
    </source>
</evidence>
<dbReference type="EMBL" id="AP019620">
    <property type="protein sequence ID" value="BBJ37665.1"/>
    <property type="molecule type" value="Genomic_DNA"/>
</dbReference>
<feature type="transmembrane region" description="Helical" evidence="7">
    <location>
        <begin position="85"/>
        <end position="102"/>
    </location>
</feature>
<feature type="transmembrane region" description="Helical" evidence="7">
    <location>
        <begin position="222"/>
        <end position="246"/>
    </location>
</feature>
<evidence type="ECO:0000256" key="6">
    <source>
        <dbReference type="SAM" id="MobiDB-lite"/>
    </source>
</evidence>
<dbReference type="Proteomes" id="UP000463951">
    <property type="component" value="Chromosome"/>
</dbReference>
<evidence type="ECO:0000256" key="1">
    <source>
        <dbReference type="ARBA" id="ARBA00004651"/>
    </source>
</evidence>
<gene>
    <name evidence="8" type="ORF">SSPO_003830</name>
</gene>
<evidence type="ECO:0000313" key="9">
    <source>
        <dbReference type="Proteomes" id="UP000463951"/>
    </source>
</evidence>
<evidence type="ECO:0008006" key="10">
    <source>
        <dbReference type="Google" id="ProtNLM"/>
    </source>
</evidence>
<evidence type="ECO:0000256" key="2">
    <source>
        <dbReference type="ARBA" id="ARBA00022475"/>
    </source>
</evidence>
<dbReference type="GO" id="GO:0005886">
    <property type="term" value="C:plasma membrane"/>
    <property type="evidence" value="ECO:0007669"/>
    <property type="project" value="UniProtKB-SubCell"/>
</dbReference>
<evidence type="ECO:0000256" key="3">
    <source>
        <dbReference type="ARBA" id="ARBA00022692"/>
    </source>
</evidence>
<dbReference type="PANTHER" id="PTHR32196:SF72">
    <property type="entry name" value="RIBOSE IMPORT PERMEASE PROTEIN RBSC"/>
    <property type="match status" value="1"/>
</dbReference>
<accession>A0A499UAG1</accession>
<name>A0A499UAG1_9ACTN</name>
<dbReference type="AlphaFoldDB" id="A0A499UAG1"/>
<keyword evidence="3 7" id="KW-0812">Transmembrane</keyword>
<evidence type="ECO:0000256" key="5">
    <source>
        <dbReference type="ARBA" id="ARBA00023136"/>
    </source>
</evidence>
<organism evidence="8 9">
    <name type="scientific">Streptomyces antimycoticus</name>
    <dbReference type="NCBI Taxonomy" id="68175"/>
    <lineage>
        <taxon>Bacteria</taxon>
        <taxon>Bacillati</taxon>
        <taxon>Actinomycetota</taxon>
        <taxon>Actinomycetes</taxon>
        <taxon>Kitasatosporales</taxon>
        <taxon>Streptomycetaceae</taxon>
        <taxon>Streptomyces</taxon>
        <taxon>Streptomyces violaceusniger group</taxon>
    </lineage>
</organism>